<dbReference type="Pfam" id="PF01551">
    <property type="entry name" value="Peptidase_M23"/>
    <property type="match status" value="1"/>
</dbReference>
<organism evidence="9 10">
    <name type="scientific">Williamsia limnetica</name>
    <dbReference type="NCBI Taxonomy" id="882452"/>
    <lineage>
        <taxon>Bacteria</taxon>
        <taxon>Bacillati</taxon>
        <taxon>Actinomycetota</taxon>
        <taxon>Actinomycetes</taxon>
        <taxon>Mycobacteriales</taxon>
        <taxon>Nocardiaceae</taxon>
        <taxon>Williamsia</taxon>
    </lineage>
</organism>
<gene>
    <name evidence="9" type="ORF">DFR67_12638</name>
</gene>
<evidence type="ECO:0000256" key="1">
    <source>
        <dbReference type="ARBA" id="ARBA00010830"/>
    </source>
</evidence>
<evidence type="ECO:0000313" key="10">
    <source>
        <dbReference type="Proteomes" id="UP000247591"/>
    </source>
</evidence>
<feature type="region of interest" description="Disordered" evidence="3">
    <location>
        <begin position="474"/>
        <end position="507"/>
    </location>
</feature>
<comment type="caution">
    <text evidence="9">The sequence shown here is derived from an EMBL/GenBank/DDBJ whole genome shotgun (WGS) entry which is preliminary data.</text>
</comment>
<feature type="domain" description="Transglycosylase SLT" evidence="5">
    <location>
        <begin position="536"/>
        <end position="634"/>
    </location>
</feature>
<dbReference type="InterPro" id="IPR018247">
    <property type="entry name" value="EF_Hand_1_Ca_BS"/>
</dbReference>
<dbReference type="PROSITE" id="PS00018">
    <property type="entry name" value="EF_HAND_1"/>
    <property type="match status" value="1"/>
</dbReference>
<dbReference type="PANTHER" id="PTHR21666:SF270">
    <property type="entry name" value="MUREIN HYDROLASE ACTIVATOR ENVC"/>
    <property type="match status" value="1"/>
</dbReference>
<proteinExistence type="inferred from homology"/>
<keyword evidence="10" id="KW-1185">Reference proteome</keyword>
<sequence>MDEQSGGAGKLIAAAIALVVAIPMVIALAFSGSGSDCAVPTAAPGGSTLAPGSKVSPMKTGTYQLTSPFGPRAGTMHQGQDYGSTPDQPIYAAADGTVAQAGEATGFGQWIVLDHNVDGHVYSTVYGHMFPNGVLVKVGDKVTAGQHIANVGYNGEVDPAGPGGAHLHFEVWDGGWGKTAIDPMPWLVGAVEPGQPAPPAGGGAPAAPGVVSVADWDKIAEHEAGGNWAINTGNGFYGGLQFTEQTWNGFGGGKYAPTADKATKGQQMEVANSVLAGQGWDAWPTTSVQAGVRDKKPAPAGTFAAAADPAAPKQLAAPAPAQPRAPPVAGAPDTAGGDLNKPMDAAKGSEEHWQTDTIRLARAVALKFPQVQTIGGWRPVDSYPDHPSGRAADIMIPNFESAEGKALGDAINKYILDNKDFFAVEYTIWRQHYTPAQGEGNQMEDRGDPTQNHFDHVHVTTIGHGFPAPGTDFGKAPAGGGAAGGSSDDCKQPEDTHGGEDNLAAGTVPPEFEPWYRKAGALCRPISSAFLASQGHQESGFNPQATSPDGAMGPGQFMPGTWPAYGKDDDGNGKVDPYDIGDGVMAQGRYMCAIAATIDGWIADGSVSDDTPGGREALYLAAYNAGEGAVQRNHGFPTDGADYITQTRPYADIILANKPKYEAQLAAAPASSSAPATPPPAPAR</sequence>
<dbReference type="Gene3D" id="1.10.530.10">
    <property type="match status" value="2"/>
</dbReference>
<dbReference type="Pfam" id="PF26571">
    <property type="entry name" value="VldE"/>
    <property type="match status" value="1"/>
</dbReference>
<dbReference type="InterPro" id="IPR011055">
    <property type="entry name" value="Dup_hybrid_motif"/>
</dbReference>
<dbReference type="AlphaFoldDB" id="A0A318RDQ4"/>
<dbReference type="Pfam" id="PF06737">
    <property type="entry name" value="Transglycosylas"/>
    <property type="match status" value="1"/>
</dbReference>
<dbReference type="Pfam" id="PF01464">
    <property type="entry name" value="SLT"/>
    <property type="match status" value="1"/>
</dbReference>
<dbReference type="RefSeq" id="WP_110472757.1">
    <property type="nucleotide sequence ID" value="NZ_QJSP01000026.1"/>
</dbReference>
<feature type="region of interest" description="Disordered" evidence="3">
    <location>
        <begin position="307"/>
        <end position="345"/>
    </location>
</feature>
<dbReference type="GO" id="GO:0004222">
    <property type="term" value="F:metalloendopeptidase activity"/>
    <property type="evidence" value="ECO:0007669"/>
    <property type="project" value="TreeGrafter"/>
</dbReference>
<accession>A0A318RDQ4</accession>
<dbReference type="OrthoDB" id="2989771at2"/>
<dbReference type="CDD" id="cd12797">
    <property type="entry name" value="M23_peptidase"/>
    <property type="match status" value="1"/>
</dbReference>
<evidence type="ECO:0000259" key="8">
    <source>
        <dbReference type="Pfam" id="PF26571"/>
    </source>
</evidence>
<feature type="compositionally biased region" description="Low complexity" evidence="3">
    <location>
        <begin position="307"/>
        <end position="319"/>
    </location>
</feature>
<comment type="similarity">
    <text evidence="1">Belongs to the transglycosylase family. Rpf subfamily.</text>
</comment>
<dbReference type="Gene3D" id="2.70.70.10">
    <property type="entry name" value="Glucose Permease (Domain IIA)"/>
    <property type="match status" value="1"/>
</dbReference>
<dbReference type="InterPro" id="IPR010618">
    <property type="entry name" value="RPF"/>
</dbReference>
<name>A0A318RDQ4_WILLI</name>
<feature type="domain" description="M23ase beta-sheet core" evidence="6">
    <location>
        <begin position="76"/>
        <end position="175"/>
    </location>
</feature>
<protein>
    <submittedName>
        <fullName evidence="9">Transglycosylase-like protein with SLT domain</fullName>
    </submittedName>
</protein>
<dbReference type="EMBL" id="QJSP01000026">
    <property type="protein sequence ID" value="PYE12030.1"/>
    <property type="molecule type" value="Genomic_DNA"/>
</dbReference>
<dbReference type="SUPFAM" id="SSF51261">
    <property type="entry name" value="Duplicated hybrid motif"/>
    <property type="match status" value="1"/>
</dbReference>
<evidence type="ECO:0000259" key="7">
    <source>
        <dbReference type="Pfam" id="PF06737"/>
    </source>
</evidence>
<keyword evidence="2" id="KW-0378">Hydrolase</keyword>
<reference evidence="9 10" key="1">
    <citation type="submission" date="2018-06" db="EMBL/GenBank/DDBJ databases">
        <title>Genomic Encyclopedia of Type Strains, Phase IV (KMG-IV): sequencing the most valuable type-strain genomes for metagenomic binning, comparative biology and taxonomic classification.</title>
        <authorList>
            <person name="Goeker M."/>
        </authorList>
    </citation>
    <scope>NUCLEOTIDE SEQUENCE [LARGE SCALE GENOMIC DNA]</scope>
    <source>
        <strain evidence="9 10">DSM 45521</strain>
    </source>
</reference>
<evidence type="ECO:0000259" key="6">
    <source>
        <dbReference type="Pfam" id="PF01551"/>
    </source>
</evidence>
<evidence type="ECO:0000256" key="3">
    <source>
        <dbReference type="SAM" id="MobiDB-lite"/>
    </source>
</evidence>
<dbReference type="PANTHER" id="PTHR21666">
    <property type="entry name" value="PEPTIDASE-RELATED"/>
    <property type="match status" value="1"/>
</dbReference>
<dbReference type="CDD" id="cd13399">
    <property type="entry name" value="Slt35-like"/>
    <property type="match status" value="1"/>
</dbReference>
<evidence type="ECO:0000256" key="2">
    <source>
        <dbReference type="ARBA" id="ARBA00022801"/>
    </source>
</evidence>
<feature type="domain" description="Resuscitation-promoting factor core lysozyme-like" evidence="7">
    <location>
        <begin position="214"/>
        <end position="285"/>
    </location>
</feature>
<dbReference type="InterPro" id="IPR023346">
    <property type="entry name" value="Lysozyme-like_dom_sf"/>
</dbReference>
<evidence type="ECO:0000313" key="9">
    <source>
        <dbReference type="EMBL" id="PYE12030.1"/>
    </source>
</evidence>
<dbReference type="Proteomes" id="UP000247591">
    <property type="component" value="Unassembled WGS sequence"/>
</dbReference>
<evidence type="ECO:0000259" key="5">
    <source>
        <dbReference type="Pfam" id="PF01464"/>
    </source>
</evidence>
<keyword evidence="4" id="KW-0472">Membrane</keyword>
<dbReference type="SUPFAM" id="SSF53955">
    <property type="entry name" value="Lysozyme-like"/>
    <property type="match status" value="2"/>
</dbReference>
<feature type="domain" description="ARB-07466-like C-terminal" evidence="8">
    <location>
        <begin position="350"/>
        <end position="454"/>
    </location>
</feature>
<dbReference type="InterPro" id="IPR016047">
    <property type="entry name" value="M23ase_b-sheet_dom"/>
</dbReference>
<keyword evidence="4" id="KW-1133">Transmembrane helix</keyword>
<feature type="transmembrane region" description="Helical" evidence="4">
    <location>
        <begin position="12"/>
        <end position="30"/>
    </location>
</feature>
<dbReference type="InterPro" id="IPR008258">
    <property type="entry name" value="Transglycosylase_SLT_dom_1"/>
</dbReference>
<dbReference type="CDD" id="cd13925">
    <property type="entry name" value="RPF"/>
    <property type="match status" value="1"/>
</dbReference>
<keyword evidence="4" id="KW-0812">Transmembrane</keyword>
<dbReference type="InterPro" id="IPR050570">
    <property type="entry name" value="Cell_wall_metabolism_enzyme"/>
</dbReference>
<dbReference type="InterPro" id="IPR058593">
    <property type="entry name" value="ARB_07466-like_C"/>
</dbReference>
<feature type="compositionally biased region" description="Basic and acidic residues" evidence="3">
    <location>
        <begin position="488"/>
        <end position="500"/>
    </location>
</feature>
<evidence type="ECO:0000256" key="4">
    <source>
        <dbReference type="SAM" id="Phobius"/>
    </source>
</evidence>